<keyword evidence="16" id="KW-1185">Reference proteome</keyword>
<evidence type="ECO:0000256" key="1">
    <source>
        <dbReference type="ARBA" id="ARBA00004752"/>
    </source>
</evidence>
<dbReference type="Pfam" id="PF00905">
    <property type="entry name" value="Transpeptidase"/>
    <property type="match status" value="1"/>
</dbReference>
<protein>
    <recommendedName>
        <fullName evidence="10">peptidoglycan glycosyltransferase</fullName>
        <ecNumber evidence="10">2.4.99.28</ecNumber>
    </recommendedName>
</protein>
<comment type="pathway">
    <text evidence="1">Cell wall biogenesis; peptidoglycan biosynthesis.</text>
</comment>
<evidence type="ECO:0000313" key="16">
    <source>
        <dbReference type="Proteomes" id="UP001222118"/>
    </source>
</evidence>
<keyword evidence="5" id="KW-0645">Protease</keyword>
<dbReference type="PANTHER" id="PTHR32282:SF33">
    <property type="entry name" value="PEPTIDOGLYCAN GLYCOSYLTRANSFERASE"/>
    <property type="match status" value="1"/>
</dbReference>
<keyword evidence="6" id="KW-0328">Glycosyltransferase</keyword>
<keyword evidence="9" id="KW-0511">Multifunctional enzyme</keyword>
<reference evidence="15 16" key="1">
    <citation type="submission" date="2023-02" db="EMBL/GenBank/DDBJ databases">
        <title>Devosia chondri sp. nov., isolated from the phycosphere of marine algae.</title>
        <authorList>
            <person name="Kim J.M."/>
            <person name="Lee J.K."/>
            <person name="Choi B.J."/>
            <person name="Bayburt H."/>
            <person name="Jeon C.O."/>
        </authorList>
    </citation>
    <scope>NUCLEOTIDE SEQUENCE [LARGE SCALE GENOMIC DNA]</scope>
    <source>
        <strain evidence="15 16">G2-5</strain>
    </source>
</reference>
<name>A0ABY7YYE4_9HYPH</name>
<evidence type="ECO:0000256" key="12">
    <source>
        <dbReference type="SAM" id="Phobius"/>
    </source>
</evidence>
<comment type="catalytic activity">
    <reaction evidence="11">
        <text>[GlcNAc-(1-&gt;4)-Mur2Ac(oyl-L-Ala-gamma-D-Glu-L-Lys-D-Ala-D-Ala)](n)-di-trans,octa-cis-undecaprenyl diphosphate + beta-D-GlcNAc-(1-&gt;4)-Mur2Ac(oyl-L-Ala-gamma-D-Glu-L-Lys-D-Ala-D-Ala)-di-trans,octa-cis-undecaprenyl diphosphate = [GlcNAc-(1-&gt;4)-Mur2Ac(oyl-L-Ala-gamma-D-Glu-L-Lys-D-Ala-D-Ala)](n+1)-di-trans,octa-cis-undecaprenyl diphosphate + di-trans,octa-cis-undecaprenyl diphosphate + H(+)</text>
        <dbReference type="Rhea" id="RHEA:23708"/>
        <dbReference type="Rhea" id="RHEA-COMP:9602"/>
        <dbReference type="Rhea" id="RHEA-COMP:9603"/>
        <dbReference type="ChEBI" id="CHEBI:15378"/>
        <dbReference type="ChEBI" id="CHEBI:58405"/>
        <dbReference type="ChEBI" id="CHEBI:60033"/>
        <dbReference type="ChEBI" id="CHEBI:78435"/>
        <dbReference type="EC" id="2.4.99.28"/>
    </reaction>
</comment>
<dbReference type="RefSeq" id="WP_282211927.1">
    <property type="nucleotide sequence ID" value="NZ_CP118247.1"/>
</dbReference>
<dbReference type="Gene3D" id="1.10.3810.10">
    <property type="entry name" value="Biosynthetic peptidoglycan transglycosylase-like"/>
    <property type="match status" value="1"/>
</dbReference>
<evidence type="ECO:0000256" key="8">
    <source>
        <dbReference type="ARBA" id="ARBA00022801"/>
    </source>
</evidence>
<dbReference type="InterPro" id="IPR001460">
    <property type="entry name" value="PCN-bd_Tpept"/>
</dbReference>
<keyword evidence="7" id="KW-0808">Transferase</keyword>
<dbReference type="SUPFAM" id="SSF56601">
    <property type="entry name" value="beta-lactamase/transpeptidase-like"/>
    <property type="match status" value="1"/>
</dbReference>
<feature type="domain" description="Glycosyl transferase family 51" evidence="14">
    <location>
        <begin position="116"/>
        <end position="281"/>
    </location>
</feature>
<dbReference type="InterPro" id="IPR012338">
    <property type="entry name" value="Beta-lactam/transpept-like"/>
</dbReference>
<accession>A0ABY7YYE4</accession>
<evidence type="ECO:0000256" key="9">
    <source>
        <dbReference type="ARBA" id="ARBA00023268"/>
    </source>
</evidence>
<evidence type="ECO:0000313" key="15">
    <source>
        <dbReference type="EMBL" id="WDR06413.1"/>
    </source>
</evidence>
<evidence type="ECO:0000256" key="10">
    <source>
        <dbReference type="ARBA" id="ARBA00044770"/>
    </source>
</evidence>
<evidence type="ECO:0000256" key="11">
    <source>
        <dbReference type="ARBA" id="ARBA00049902"/>
    </source>
</evidence>
<comment type="similarity">
    <text evidence="3">In the N-terminal section; belongs to the glycosyltransferase 51 family.</text>
</comment>
<dbReference type="SUPFAM" id="SSF53955">
    <property type="entry name" value="Lysozyme-like"/>
    <property type="match status" value="1"/>
</dbReference>
<dbReference type="InterPro" id="IPR036950">
    <property type="entry name" value="PBP_transglycosylase"/>
</dbReference>
<dbReference type="EC" id="2.4.99.28" evidence="10"/>
<keyword evidence="8" id="KW-0378">Hydrolase</keyword>
<dbReference type="EMBL" id="CP118247">
    <property type="protein sequence ID" value="WDR06413.1"/>
    <property type="molecule type" value="Genomic_DNA"/>
</dbReference>
<evidence type="ECO:0000259" key="13">
    <source>
        <dbReference type="Pfam" id="PF00905"/>
    </source>
</evidence>
<dbReference type="Pfam" id="PF00912">
    <property type="entry name" value="Transgly"/>
    <property type="match status" value="1"/>
</dbReference>
<evidence type="ECO:0000256" key="2">
    <source>
        <dbReference type="ARBA" id="ARBA00007090"/>
    </source>
</evidence>
<evidence type="ECO:0000256" key="7">
    <source>
        <dbReference type="ARBA" id="ARBA00022679"/>
    </source>
</evidence>
<proteinExistence type="inferred from homology"/>
<dbReference type="PANTHER" id="PTHR32282">
    <property type="entry name" value="BINDING PROTEIN TRANSPEPTIDASE, PUTATIVE-RELATED"/>
    <property type="match status" value="1"/>
</dbReference>
<feature type="transmembrane region" description="Helical" evidence="12">
    <location>
        <begin position="57"/>
        <end position="84"/>
    </location>
</feature>
<keyword evidence="12" id="KW-0472">Membrane</keyword>
<dbReference type="InterPro" id="IPR050396">
    <property type="entry name" value="Glycosyltr_51/Transpeptidase"/>
</dbReference>
<keyword evidence="12" id="KW-0812">Transmembrane</keyword>
<evidence type="ECO:0000256" key="4">
    <source>
        <dbReference type="ARBA" id="ARBA00022645"/>
    </source>
</evidence>
<evidence type="ECO:0000256" key="6">
    <source>
        <dbReference type="ARBA" id="ARBA00022676"/>
    </source>
</evidence>
<comment type="similarity">
    <text evidence="2">In the C-terminal section; belongs to the transpeptidase family.</text>
</comment>
<dbReference type="InterPro" id="IPR001264">
    <property type="entry name" value="Glyco_trans_51"/>
</dbReference>
<dbReference type="NCBIfam" id="TIGR02074">
    <property type="entry name" value="PBP_1a_fam"/>
    <property type="match status" value="1"/>
</dbReference>
<evidence type="ECO:0000256" key="5">
    <source>
        <dbReference type="ARBA" id="ARBA00022670"/>
    </source>
</evidence>
<feature type="domain" description="Penicillin-binding protein transpeptidase" evidence="13">
    <location>
        <begin position="372"/>
        <end position="604"/>
    </location>
</feature>
<sequence>MQDPFYTKQKHAKKSNMLAADAWLDSSLFEFGQSLGRGYTRFQDFMGIFRVRGIKRLFVELVSDGLTFGALGTILVLLLAFPAFDVTATGEFNKAEDYSVIFLDKFGNEIGRRGIRSDDSVALAEMPDYLVKATLATEDRRFYDHFGVDVVGTLRAIVSNTQGDSSTQGGSSITQQLAKNLFLSPERTIERKVTEAFLSVWLEWHYTKDQILKLYFDRAYMGGGNFGVTAAAEYYFGKKVSDINLAEAAMLAGLFKAPTKYAPHVDLAAARGRANVVLTNMVNAGFLTEGQVTAARRHPASPVNRTDDVDSPNYFLDYAFEQAKDIIRASRHTSNNFTVRTTIDTTLQKYAEDSINSVIRENGEQYKVGQAAMVVTDTKGAIRAMVGGTDYGKSQFNRAIVSTRQPGSAFKIFVYSQAFEQLGLTPSDTISDRPVCIGDWCPQNYGRNYKGRVTLLSAFAASINTVPVTLSIKTGRDPIAALSHRMGLQADYPVTRSLALGVASVSVLDMTSSYAVLADDGYKTPAYGITRITSLTGDVIFNKDINAPRERVLSEKTVANMNLMLRRVITNGTGRRAQVPGVPALGKSGTTSSYRDAWFCGFTGNYVAAVWFGNDNYQPTNRLTGGSLPAMAWQKFMAFAHTNVQIEPVFGVDFVPEQTIVADAETDENADEAAQRPPGLKPGAATKLIDLADRLKLAQQALETSPDQAMATSAIVPNTR</sequence>
<gene>
    <name evidence="15" type="ORF">PSQ90_02790</name>
</gene>
<keyword evidence="4" id="KW-0121">Carboxypeptidase</keyword>
<dbReference type="Gene3D" id="3.40.710.10">
    <property type="entry name" value="DD-peptidase/beta-lactamase superfamily"/>
    <property type="match status" value="1"/>
</dbReference>
<keyword evidence="12" id="KW-1133">Transmembrane helix</keyword>
<dbReference type="Proteomes" id="UP001222118">
    <property type="component" value="Chromosome"/>
</dbReference>
<dbReference type="InterPro" id="IPR023346">
    <property type="entry name" value="Lysozyme-like_dom_sf"/>
</dbReference>
<evidence type="ECO:0000256" key="3">
    <source>
        <dbReference type="ARBA" id="ARBA00007739"/>
    </source>
</evidence>
<evidence type="ECO:0000259" key="14">
    <source>
        <dbReference type="Pfam" id="PF00912"/>
    </source>
</evidence>
<organism evidence="15 16">
    <name type="scientific">Devosia rhodophyticola</name>
    <dbReference type="NCBI Taxonomy" id="3026423"/>
    <lineage>
        <taxon>Bacteria</taxon>
        <taxon>Pseudomonadati</taxon>
        <taxon>Pseudomonadota</taxon>
        <taxon>Alphaproteobacteria</taxon>
        <taxon>Hyphomicrobiales</taxon>
        <taxon>Devosiaceae</taxon>
        <taxon>Devosia</taxon>
    </lineage>
</organism>